<evidence type="ECO:0000313" key="3">
    <source>
        <dbReference type="EMBL" id="TKW60067.1"/>
    </source>
</evidence>
<keyword evidence="2" id="KW-1133">Transmembrane helix</keyword>
<keyword evidence="4" id="KW-1185">Reference proteome</keyword>
<protein>
    <submittedName>
        <fullName evidence="3">Uncharacterized protein</fullName>
    </submittedName>
</protein>
<comment type="caution">
    <text evidence="3">The sequence shown here is derived from an EMBL/GenBank/DDBJ whole genome shotgun (WGS) entry which is preliminary data.</text>
</comment>
<feature type="compositionally biased region" description="Basic and acidic residues" evidence="1">
    <location>
        <begin position="47"/>
        <end position="67"/>
    </location>
</feature>
<name>A0A4U6XVJ2_9PEZI</name>
<reference evidence="3 4" key="1">
    <citation type="journal article" date="2019" name="PLoS ONE">
        <title>Comparative genome analysis indicates high evolutionary potential of pathogenicity genes in Colletotrichum tanaceti.</title>
        <authorList>
            <person name="Lelwala R.V."/>
            <person name="Korhonen P.K."/>
            <person name="Young N.D."/>
            <person name="Scott J.B."/>
            <person name="Ades P.A."/>
            <person name="Gasser R.B."/>
            <person name="Taylor P.W.J."/>
        </authorList>
    </citation>
    <scope>NUCLEOTIDE SEQUENCE [LARGE SCALE GENOMIC DNA]</scope>
    <source>
        <strain evidence="3">BRIP57314</strain>
    </source>
</reference>
<keyword evidence="2" id="KW-0812">Transmembrane</keyword>
<sequence>MSNNQLFNRISFSLVFHPETQQNDNGGDDDRPLKTAAGDEDDDDKDDEKFRIQYDKCEYESDDKSDSHDDDDDDDYQDFGPLTQPVCIVFDETFRPCLTTPLCLHVGAHGAQVSWPCSNPLHTDAQVPLHHPYYALHNVEPIPFFPSRGRRRLSRFETGNTRNITTRSRRKPGPCLIVFLHLLSLAVHAALVYYFWTPRAFSSSHCIPAGMCGGDDDDDDLSRWPRPDVILRFDPLSFPKELESLFARHMNVPLHLVHRVPSALDSYQQRHRRSLDCVHLTLKERQRQDGHQDETNQQGPIPLDTVLRLTSFHLSTMCSHFAVSHSHDPTIHQRCDSLDRDTTALYDSWHSLRNELVLGWTDTAIVLGLGMTMHLRYLSQNTTPPIPSWTTVTTPTSSTNGAPLYHNHTTASFFDAIAPYFTPGTDVSLLDSVRSGQGRIQSFLAELRRILIDAEAFIALAEDILGPISLAPSSPSPPPSPPPPTLLSPLHWLGLQHRQPNDKPVDMMGIIRHKDRLKKDEMQYSLRCAADLLDVVQQVQSPLTEAQGAIHKTMDEMQRLINAMTALASTPIPDAQSASATRRFDEGHEWWRGSHWVSEEGLIGAGGLGGLDLPGGRGRAVRRTMYYLPRLQDISRSLELQLVAYRAQADDMNDAHWSLVDQELQLIKQIFASRFTRQEPEHLQS</sequence>
<accession>A0A4U6XVJ2</accession>
<evidence type="ECO:0000256" key="1">
    <source>
        <dbReference type="SAM" id="MobiDB-lite"/>
    </source>
</evidence>
<evidence type="ECO:0000256" key="2">
    <source>
        <dbReference type="SAM" id="Phobius"/>
    </source>
</evidence>
<organism evidence="3 4">
    <name type="scientific">Colletotrichum tanaceti</name>
    <dbReference type="NCBI Taxonomy" id="1306861"/>
    <lineage>
        <taxon>Eukaryota</taxon>
        <taxon>Fungi</taxon>
        <taxon>Dikarya</taxon>
        <taxon>Ascomycota</taxon>
        <taxon>Pezizomycotina</taxon>
        <taxon>Sordariomycetes</taxon>
        <taxon>Hypocreomycetidae</taxon>
        <taxon>Glomerellales</taxon>
        <taxon>Glomerellaceae</taxon>
        <taxon>Colletotrichum</taxon>
        <taxon>Colletotrichum destructivum species complex</taxon>
    </lineage>
</organism>
<dbReference type="AlphaFoldDB" id="A0A4U6XVJ2"/>
<dbReference type="EMBL" id="PJEX01000002">
    <property type="protein sequence ID" value="TKW60067.1"/>
    <property type="molecule type" value="Genomic_DNA"/>
</dbReference>
<feature type="region of interest" description="Disordered" evidence="1">
    <location>
        <begin position="17"/>
        <end position="77"/>
    </location>
</feature>
<proteinExistence type="predicted"/>
<feature type="compositionally biased region" description="Acidic residues" evidence="1">
    <location>
        <begin position="68"/>
        <end position="77"/>
    </location>
</feature>
<evidence type="ECO:0000313" key="4">
    <source>
        <dbReference type="Proteomes" id="UP000310108"/>
    </source>
</evidence>
<dbReference type="Proteomes" id="UP000310108">
    <property type="component" value="Unassembled WGS sequence"/>
</dbReference>
<keyword evidence="2" id="KW-0472">Membrane</keyword>
<gene>
    <name evidence="3" type="ORF">CTA1_3110</name>
</gene>
<feature type="transmembrane region" description="Helical" evidence="2">
    <location>
        <begin position="175"/>
        <end position="196"/>
    </location>
</feature>